<feature type="chain" id="PRO_5013341181" evidence="1">
    <location>
        <begin position="19"/>
        <end position="69"/>
    </location>
</feature>
<dbReference type="OrthoDB" id="9867131at2"/>
<reference evidence="3" key="1">
    <citation type="submission" date="2017-02" db="EMBL/GenBank/DDBJ databases">
        <authorList>
            <person name="Varghese N."/>
            <person name="Submissions S."/>
        </authorList>
    </citation>
    <scope>NUCLEOTIDE SEQUENCE [LARGE SCALE GENOMIC DNA]</scope>
    <source>
        <strain evidence="3">ATCC 700200</strain>
    </source>
</reference>
<evidence type="ECO:0000313" key="2">
    <source>
        <dbReference type="EMBL" id="SKB02746.1"/>
    </source>
</evidence>
<sequence>MTFISRGFLVALIGFCLAGISCSQIHTAGSLGYLINGDTQLRPTPTDYRHIAPRVQDVTPTPMQWGLDF</sequence>
<keyword evidence="1" id="KW-0732">Signal</keyword>
<evidence type="ECO:0000256" key="1">
    <source>
        <dbReference type="SAM" id="SignalP"/>
    </source>
</evidence>
<dbReference type="RefSeq" id="WP_078814849.1">
    <property type="nucleotide sequence ID" value="NZ_FUYE01000014.1"/>
</dbReference>
<keyword evidence="3" id="KW-1185">Reference proteome</keyword>
<dbReference type="AlphaFoldDB" id="A0A1T4YLW4"/>
<protein>
    <submittedName>
        <fullName evidence="2">Uncharacterized protein</fullName>
    </submittedName>
</protein>
<proteinExistence type="predicted"/>
<dbReference type="Proteomes" id="UP000190774">
    <property type="component" value="Unassembled WGS sequence"/>
</dbReference>
<organism evidence="2 3">
    <name type="scientific">Prosthecobacter debontii</name>
    <dbReference type="NCBI Taxonomy" id="48467"/>
    <lineage>
        <taxon>Bacteria</taxon>
        <taxon>Pseudomonadati</taxon>
        <taxon>Verrucomicrobiota</taxon>
        <taxon>Verrucomicrobiia</taxon>
        <taxon>Verrucomicrobiales</taxon>
        <taxon>Verrucomicrobiaceae</taxon>
        <taxon>Prosthecobacter</taxon>
    </lineage>
</organism>
<name>A0A1T4YLW4_9BACT</name>
<dbReference type="PROSITE" id="PS51257">
    <property type="entry name" value="PROKAR_LIPOPROTEIN"/>
    <property type="match status" value="1"/>
</dbReference>
<dbReference type="STRING" id="48467.SAMN02745166_03674"/>
<feature type="signal peptide" evidence="1">
    <location>
        <begin position="1"/>
        <end position="18"/>
    </location>
</feature>
<dbReference type="EMBL" id="FUYE01000014">
    <property type="protein sequence ID" value="SKB02746.1"/>
    <property type="molecule type" value="Genomic_DNA"/>
</dbReference>
<gene>
    <name evidence="2" type="ORF">SAMN02745166_03674</name>
</gene>
<accession>A0A1T4YLW4</accession>
<evidence type="ECO:0000313" key="3">
    <source>
        <dbReference type="Proteomes" id="UP000190774"/>
    </source>
</evidence>